<comment type="caution">
    <text evidence="1">The sequence shown here is derived from an EMBL/GenBank/DDBJ whole genome shotgun (WGS) entry which is preliminary data.</text>
</comment>
<organism evidence="1">
    <name type="scientific">marine sediment metagenome</name>
    <dbReference type="NCBI Taxonomy" id="412755"/>
    <lineage>
        <taxon>unclassified sequences</taxon>
        <taxon>metagenomes</taxon>
        <taxon>ecological metagenomes</taxon>
    </lineage>
</organism>
<reference evidence="1" key="1">
    <citation type="journal article" date="2015" name="Nature">
        <title>Complex archaea that bridge the gap between prokaryotes and eukaryotes.</title>
        <authorList>
            <person name="Spang A."/>
            <person name="Saw J.H."/>
            <person name="Jorgensen S.L."/>
            <person name="Zaremba-Niedzwiedzka K."/>
            <person name="Martijn J."/>
            <person name="Lind A.E."/>
            <person name="van Eijk R."/>
            <person name="Schleper C."/>
            <person name="Guy L."/>
            <person name="Ettema T.J."/>
        </authorList>
    </citation>
    <scope>NUCLEOTIDE SEQUENCE</scope>
</reference>
<proteinExistence type="predicted"/>
<name>A0A0F9PLW0_9ZZZZ</name>
<sequence>MDDFDVKLNQIFHDSEKELKNIWSKTVIDWSEMEALQNQFDEKLKAERRERKIKYKGLKRQNRAELREILKKLKV</sequence>
<evidence type="ECO:0000313" key="1">
    <source>
        <dbReference type="EMBL" id="KKN32755.1"/>
    </source>
</evidence>
<dbReference type="EMBL" id="LAZR01002230">
    <property type="protein sequence ID" value="KKN32755.1"/>
    <property type="molecule type" value="Genomic_DNA"/>
</dbReference>
<protein>
    <submittedName>
        <fullName evidence="1">Uncharacterized protein</fullName>
    </submittedName>
</protein>
<gene>
    <name evidence="1" type="ORF">LCGC14_0810630</name>
</gene>
<dbReference type="AlphaFoldDB" id="A0A0F9PLW0"/>
<accession>A0A0F9PLW0</accession>